<dbReference type="Pfam" id="PF05721">
    <property type="entry name" value="PhyH"/>
    <property type="match status" value="1"/>
</dbReference>
<name>A0ABN2T5N0_9ACTN</name>
<comment type="caution">
    <text evidence="1">The sequence shown here is derived from an EMBL/GenBank/DDBJ whole genome shotgun (WGS) entry which is preliminary data.</text>
</comment>
<dbReference type="Gene3D" id="2.60.120.620">
    <property type="entry name" value="q2cbj1_9rhob like domain"/>
    <property type="match status" value="1"/>
</dbReference>
<keyword evidence="1" id="KW-0560">Oxidoreductase</keyword>
<dbReference type="PANTHER" id="PTHR20883:SF48">
    <property type="entry name" value="ECTOINE DIOXYGENASE"/>
    <property type="match status" value="1"/>
</dbReference>
<evidence type="ECO:0000313" key="1">
    <source>
        <dbReference type="EMBL" id="GAA1999358.1"/>
    </source>
</evidence>
<reference evidence="1 2" key="1">
    <citation type="journal article" date="2019" name="Int. J. Syst. Evol. Microbiol.">
        <title>The Global Catalogue of Microorganisms (GCM) 10K type strain sequencing project: providing services to taxonomists for standard genome sequencing and annotation.</title>
        <authorList>
            <consortium name="The Broad Institute Genomics Platform"/>
            <consortium name="The Broad Institute Genome Sequencing Center for Infectious Disease"/>
            <person name="Wu L."/>
            <person name="Ma J."/>
        </authorList>
    </citation>
    <scope>NUCLEOTIDE SEQUENCE [LARGE SCALE GENOMIC DNA]</scope>
    <source>
        <strain evidence="1 2">JCM 16013</strain>
    </source>
</reference>
<dbReference type="PANTHER" id="PTHR20883">
    <property type="entry name" value="PHYTANOYL-COA DIOXYGENASE DOMAIN CONTAINING 1"/>
    <property type="match status" value="1"/>
</dbReference>
<sequence>MTAPISTDDLASYDENGYLLVKNLISGQEARAMRDECHALAARLGSDTDPTWDSARAVAGPAAGRTSLKHCHDTQFHSAAFARLLVDPRFTDVAAALIGGPNVQLHHTKMFIKPPESGSPFPMHQDHPFFPHAKHTVTAAIFHFDDAPEEKGCVRVVPGSHRNGPLPHIEEGSWHLPPDVWPLQDARPCPAEAGDVLFFNCLTVHGSGLNTSDEARTTWLVQFRDPEDRPTADEHTWSLGQGMMLRGIDPTARRTEG</sequence>
<evidence type="ECO:0000313" key="2">
    <source>
        <dbReference type="Proteomes" id="UP001499854"/>
    </source>
</evidence>
<dbReference type="InterPro" id="IPR008775">
    <property type="entry name" value="Phytyl_CoA_dOase-like"/>
</dbReference>
<accession>A0ABN2T5N0</accession>
<keyword evidence="2" id="KW-1185">Reference proteome</keyword>
<proteinExistence type="predicted"/>
<gene>
    <name evidence="1" type="ORF">GCM10009838_75940</name>
</gene>
<dbReference type="EMBL" id="BAAAQM010000065">
    <property type="protein sequence ID" value="GAA1999358.1"/>
    <property type="molecule type" value="Genomic_DNA"/>
</dbReference>
<keyword evidence="1" id="KW-0223">Dioxygenase</keyword>
<organism evidence="1 2">
    <name type="scientific">Catenulispora subtropica</name>
    <dbReference type="NCBI Taxonomy" id="450798"/>
    <lineage>
        <taxon>Bacteria</taxon>
        <taxon>Bacillati</taxon>
        <taxon>Actinomycetota</taxon>
        <taxon>Actinomycetes</taxon>
        <taxon>Catenulisporales</taxon>
        <taxon>Catenulisporaceae</taxon>
        <taxon>Catenulispora</taxon>
    </lineage>
</organism>
<protein>
    <submittedName>
        <fullName evidence="1">Phytanoyl-CoA dioxygenase family protein</fullName>
    </submittedName>
</protein>
<dbReference type="RefSeq" id="WP_344662042.1">
    <property type="nucleotide sequence ID" value="NZ_BAAAQM010000065.1"/>
</dbReference>
<dbReference type="Proteomes" id="UP001499854">
    <property type="component" value="Unassembled WGS sequence"/>
</dbReference>
<dbReference type="SUPFAM" id="SSF51197">
    <property type="entry name" value="Clavaminate synthase-like"/>
    <property type="match status" value="1"/>
</dbReference>
<dbReference type="GO" id="GO:0051213">
    <property type="term" value="F:dioxygenase activity"/>
    <property type="evidence" value="ECO:0007669"/>
    <property type="project" value="UniProtKB-KW"/>
</dbReference>